<organism evidence="1 2">
    <name type="scientific">Symbiodinium natans</name>
    <dbReference type="NCBI Taxonomy" id="878477"/>
    <lineage>
        <taxon>Eukaryota</taxon>
        <taxon>Sar</taxon>
        <taxon>Alveolata</taxon>
        <taxon>Dinophyceae</taxon>
        <taxon>Suessiales</taxon>
        <taxon>Symbiodiniaceae</taxon>
        <taxon>Symbiodinium</taxon>
    </lineage>
</organism>
<protein>
    <submittedName>
        <fullName evidence="1">DNAH2 protein</fullName>
    </submittedName>
</protein>
<evidence type="ECO:0000313" key="1">
    <source>
        <dbReference type="EMBL" id="CAE7563181.1"/>
    </source>
</evidence>
<reference evidence="1" key="1">
    <citation type="submission" date="2021-02" db="EMBL/GenBank/DDBJ databases">
        <authorList>
            <person name="Dougan E. K."/>
            <person name="Rhodes N."/>
            <person name="Thang M."/>
            <person name="Chan C."/>
        </authorList>
    </citation>
    <scope>NUCLEOTIDE SEQUENCE</scope>
</reference>
<name>A0A812U5E2_9DINO</name>
<dbReference type="Proteomes" id="UP000604046">
    <property type="component" value="Unassembled WGS sequence"/>
</dbReference>
<gene>
    <name evidence="1" type="primary">DNAH2</name>
    <name evidence="1" type="ORF">SNAT2548_LOCUS31827</name>
</gene>
<accession>A0A812U5E2</accession>
<proteinExistence type="predicted"/>
<keyword evidence="2" id="KW-1185">Reference proteome</keyword>
<sequence>MEQEIGTSLARHASDMEDAVGRIDMSDLAEVKRLAKMSDEMCQVLNTVVWLLFDLRPLARDTWKIKLFEPDLLKKLQGFHWDDVTEEMMQTLDEHFANPAVSVENMESFRGPAMVKHLSKWLWATRGCGKTAVSLKPKKEQLCVLQLELENLHRELALIS</sequence>
<evidence type="ECO:0000313" key="2">
    <source>
        <dbReference type="Proteomes" id="UP000604046"/>
    </source>
</evidence>
<comment type="caution">
    <text evidence="1">The sequence shown here is derived from an EMBL/GenBank/DDBJ whole genome shotgun (WGS) entry which is preliminary data.</text>
</comment>
<dbReference type="Gene3D" id="1.20.920.20">
    <property type="match status" value="1"/>
</dbReference>
<dbReference type="AlphaFoldDB" id="A0A812U5E2"/>
<dbReference type="EMBL" id="CAJNDS010002679">
    <property type="protein sequence ID" value="CAE7563181.1"/>
    <property type="molecule type" value="Genomic_DNA"/>
</dbReference>